<dbReference type="PANTHER" id="PTHR43022">
    <property type="entry name" value="PROTEIN SMF"/>
    <property type="match status" value="1"/>
</dbReference>
<organism evidence="3 5">
    <name type="scientific">Bifidobacterium gallicum DSM 20093 = LMG 11596</name>
    <dbReference type="NCBI Taxonomy" id="561180"/>
    <lineage>
        <taxon>Bacteria</taxon>
        <taxon>Bacillati</taxon>
        <taxon>Actinomycetota</taxon>
        <taxon>Actinomycetes</taxon>
        <taxon>Bifidobacteriales</taxon>
        <taxon>Bifidobacteriaceae</taxon>
        <taxon>Bifidobacterium</taxon>
    </lineage>
</organism>
<dbReference type="Proteomes" id="UP000003656">
    <property type="component" value="Unassembled WGS sequence"/>
</dbReference>
<evidence type="ECO:0000259" key="2">
    <source>
        <dbReference type="Pfam" id="PF02481"/>
    </source>
</evidence>
<evidence type="ECO:0000313" key="3">
    <source>
        <dbReference type="EMBL" id="EFA23449.1"/>
    </source>
</evidence>
<gene>
    <name evidence="4" type="ORF">BGLCM_1504</name>
    <name evidence="3" type="ORF">BIFGAL_02551</name>
</gene>
<dbReference type="STRING" id="561180.BIFGAL_02551"/>
<evidence type="ECO:0000313" key="4">
    <source>
        <dbReference type="EMBL" id="KFI57260.1"/>
    </source>
</evidence>
<evidence type="ECO:0000313" key="5">
    <source>
        <dbReference type="Proteomes" id="UP000003656"/>
    </source>
</evidence>
<comment type="caution">
    <text evidence="3">The sequence shown here is derived from an EMBL/GenBank/DDBJ whole genome shotgun (WGS) entry which is preliminary data.</text>
</comment>
<dbReference type="OrthoDB" id="9785707at2"/>
<dbReference type="Proteomes" id="UP000029074">
    <property type="component" value="Unassembled WGS sequence"/>
</dbReference>
<dbReference type="GO" id="GO:0009294">
    <property type="term" value="P:DNA-mediated transformation"/>
    <property type="evidence" value="ECO:0007669"/>
    <property type="project" value="InterPro"/>
</dbReference>
<accession>D1NRZ7</accession>
<dbReference type="eggNOG" id="COG0758">
    <property type="taxonomic scope" value="Bacteria"/>
</dbReference>
<protein>
    <submittedName>
        <fullName evidence="3 4">DNA protecting protein DprA</fullName>
    </submittedName>
</protein>
<dbReference type="PANTHER" id="PTHR43022:SF1">
    <property type="entry name" value="PROTEIN SMF"/>
    <property type="match status" value="1"/>
</dbReference>
<dbReference type="InterPro" id="IPR003488">
    <property type="entry name" value="DprA"/>
</dbReference>
<dbReference type="AlphaFoldDB" id="D1NRZ7"/>
<reference evidence="4 6" key="2">
    <citation type="submission" date="2014-03" db="EMBL/GenBank/DDBJ databases">
        <title>Genomics of Bifidobacteria.</title>
        <authorList>
            <person name="Ventura M."/>
            <person name="Milani C."/>
            <person name="Lugli G.A."/>
        </authorList>
    </citation>
    <scope>NUCLEOTIDE SEQUENCE [LARGE SCALE GENOMIC DNA]</scope>
    <source>
        <strain evidence="4 6">LMG 11596</strain>
    </source>
</reference>
<dbReference type="SUPFAM" id="SSF102405">
    <property type="entry name" value="MCP/YpsA-like"/>
    <property type="match status" value="1"/>
</dbReference>
<name>D1NRZ7_9BIFI</name>
<feature type="domain" description="Smf/DprA SLOG" evidence="2">
    <location>
        <begin position="156"/>
        <end position="387"/>
    </location>
</feature>
<evidence type="ECO:0000313" key="6">
    <source>
        <dbReference type="Proteomes" id="UP000029074"/>
    </source>
</evidence>
<evidence type="ECO:0000256" key="1">
    <source>
        <dbReference type="ARBA" id="ARBA00006525"/>
    </source>
</evidence>
<dbReference type="Pfam" id="PF02481">
    <property type="entry name" value="DNA_processg_A"/>
    <property type="match status" value="1"/>
</dbReference>
<dbReference type="EMBL" id="JGYW01000011">
    <property type="protein sequence ID" value="KFI57260.1"/>
    <property type="molecule type" value="Genomic_DNA"/>
</dbReference>
<sequence>MSALVDVLMTHYGAPAMTADARVAASVPPPSVDAAAAAVLTACTDGADAAMSVFVHGCGGTLAALDLIERIHAAQCQQAFGVSLLMDEAVERFDQGWYRCMGPDDQTTDGTSPDAVKRHASFQRALKGWLRRRAAFPERTAQDWHEWITVSGTAWVVTASDPLWPAQLEDLRLHASWAPPLCLWGRGDVRALTACPAPLAIIGSRAVSDYGAHVAQTLAGQAVRAGHAVVSGGAMGIDACAHWGAVDALAAACDGQASLLDSASMPCGPTIAVFAGGLNHIGPSTNARLFEHIQTWHGALISEMPPDCAPVARRFLMRNRIIAALSSVICVAQARVRSGALNTAHWAQELNRELYATPGLITRADHTGCHTLIDEQAARILQSCEHIDDICHERHAPHWPSVAEPTADTTADTMQPADLSDNERIVLDAVRQCHRQRVVATASAIGQYCEASVAMPVVFAALGALEMRGLIANNNGAFAIL</sequence>
<proteinExistence type="inferred from homology"/>
<dbReference type="RefSeq" id="WP_006293930.1">
    <property type="nucleotide sequence ID" value="NZ_ABXB03000001.1"/>
</dbReference>
<dbReference type="EMBL" id="ABXB03000001">
    <property type="protein sequence ID" value="EFA23449.1"/>
    <property type="molecule type" value="Genomic_DNA"/>
</dbReference>
<dbReference type="Gene3D" id="3.40.50.450">
    <property type="match status" value="1"/>
</dbReference>
<comment type="similarity">
    <text evidence="1">Belongs to the DprA/Smf family.</text>
</comment>
<keyword evidence="6" id="KW-1185">Reference proteome</keyword>
<reference evidence="3 5" key="1">
    <citation type="submission" date="2009-11" db="EMBL/GenBank/DDBJ databases">
        <authorList>
            <person name="Weinstock G."/>
            <person name="Sodergren E."/>
            <person name="Clifton S."/>
            <person name="Fulton L."/>
            <person name="Fulton B."/>
            <person name="Courtney L."/>
            <person name="Fronick C."/>
            <person name="Harrison M."/>
            <person name="Strong C."/>
            <person name="Farmer C."/>
            <person name="Delahaunty K."/>
            <person name="Markovic C."/>
            <person name="Hall O."/>
            <person name="Minx P."/>
            <person name="Tomlinson C."/>
            <person name="Mitreva M."/>
            <person name="Nelson J."/>
            <person name="Hou S."/>
            <person name="Wollam A."/>
            <person name="Pepin K.H."/>
            <person name="Johnson M."/>
            <person name="Bhonagiri V."/>
            <person name="Nash W.E."/>
            <person name="Warren W."/>
            <person name="Chinwalla A."/>
            <person name="Mardis E.R."/>
            <person name="Wilson R.K."/>
        </authorList>
    </citation>
    <scope>NUCLEOTIDE SEQUENCE [LARGE SCALE GENOMIC DNA]</scope>
    <source>
        <strain evidence="3 5">DSM 20093</strain>
    </source>
</reference>
<dbReference type="InterPro" id="IPR057666">
    <property type="entry name" value="DrpA_SLOG"/>
</dbReference>